<protein>
    <recommendedName>
        <fullName evidence="2">Integrase catalytic domain-containing protein</fullName>
    </recommendedName>
</protein>
<comment type="caution">
    <text evidence="3">The sequence shown here is derived from an EMBL/GenBank/DDBJ whole genome shotgun (WGS) entry which is preliminary data.</text>
</comment>
<reference evidence="3" key="1">
    <citation type="submission" date="2023-10" db="EMBL/GenBank/DDBJ databases">
        <authorList>
            <person name="Chen Y."/>
            <person name="Shah S."/>
            <person name="Dougan E. K."/>
            <person name="Thang M."/>
            <person name="Chan C."/>
        </authorList>
    </citation>
    <scope>NUCLEOTIDE SEQUENCE [LARGE SCALE GENOMIC DNA]</scope>
</reference>
<name>A0ABN9Y936_9DINO</name>
<dbReference type="PROSITE" id="PS50994">
    <property type="entry name" value="INTEGRASE"/>
    <property type="match status" value="1"/>
</dbReference>
<feature type="region of interest" description="Disordered" evidence="1">
    <location>
        <begin position="385"/>
        <end position="417"/>
    </location>
</feature>
<dbReference type="Gene3D" id="3.30.420.10">
    <property type="entry name" value="Ribonuclease H-like superfamily/Ribonuclease H"/>
    <property type="match status" value="1"/>
</dbReference>
<dbReference type="InterPro" id="IPR001584">
    <property type="entry name" value="Integrase_cat-core"/>
</dbReference>
<organism evidence="3 4">
    <name type="scientific">Prorocentrum cordatum</name>
    <dbReference type="NCBI Taxonomy" id="2364126"/>
    <lineage>
        <taxon>Eukaryota</taxon>
        <taxon>Sar</taxon>
        <taxon>Alveolata</taxon>
        <taxon>Dinophyceae</taxon>
        <taxon>Prorocentrales</taxon>
        <taxon>Prorocentraceae</taxon>
        <taxon>Prorocentrum</taxon>
    </lineage>
</organism>
<feature type="domain" description="Integrase catalytic" evidence="2">
    <location>
        <begin position="434"/>
        <end position="571"/>
    </location>
</feature>
<keyword evidence="4" id="KW-1185">Reference proteome</keyword>
<dbReference type="SUPFAM" id="SSF53098">
    <property type="entry name" value="Ribonuclease H-like"/>
    <property type="match status" value="1"/>
</dbReference>
<dbReference type="EMBL" id="CAUYUJ010021920">
    <property type="protein sequence ID" value="CAK0907810.1"/>
    <property type="molecule type" value="Genomic_DNA"/>
</dbReference>
<evidence type="ECO:0000313" key="3">
    <source>
        <dbReference type="EMBL" id="CAK0907810.1"/>
    </source>
</evidence>
<dbReference type="InterPro" id="IPR012337">
    <property type="entry name" value="RNaseH-like_sf"/>
</dbReference>
<accession>A0ABN9Y936</accession>
<proteinExistence type="predicted"/>
<dbReference type="Proteomes" id="UP001189429">
    <property type="component" value="Unassembled WGS sequence"/>
</dbReference>
<evidence type="ECO:0000259" key="2">
    <source>
        <dbReference type="PROSITE" id="PS50994"/>
    </source>
</evidence>
<dbReference type="InterPro" id="IPR036397">
    <property type="entry name" value="RNaseH_sf"/>
</dbReference>
<evidence type="ECO:0000313" key="4">
    <source>
        <dbReference type="Proteomes" id="UP001189429"/>
    </source>
</evidence>
<evidence type="ECO:0000256" key="1">
    <source>
        <dbReference type="SAM" id="MobiDB-lite"/>
    </source>
</evidence>
<sequence length="571" mass="61791">MARILKLASVFARLTLKYCKCQVVPLIGEFCDSLVMAAREFLSRVDSGWAEFRIQGSLTYLGVDADIDPSVDQTAALEEAAPQVSQLPEALEVIRDVRGSMFAGRFCKSGAANIACARSAMGNERRGAHLEAAREFGTDNLIEREDICEKFVFGGRGRMGTLILKAFAIAASMRCAKADARVSKAARRLEVRDLPTGVKSGLPYGDRVVADACQTESRPAREWLAENGPGSSQNEAGLDIDDLSQRSISIGGGTPWSALDLLRDGRPLPVQDLSGGDLLIALARRPVLENCREKDSSLSQERSRASGVIKLFVGLARRAIPRGALVAIGWPWQRHGRSGPEVAELRRLFLGERGFDGTALGPAGERTGQHVKKPRRAPTKLAVAAEAPEKEVPRHIATSTAASGDAEGGGASGDPRGISAEVQSEQRVVLIRAAGKVPANSDIQATGRWLGRSVWLEGVYQTFLNQIDMATKYQIAVPAASRKPTLIWQATLDRWPRALSAPVAATTDTAAELEREVKEKHENMGSKIMSSAAYNPTQNAICERHSQTWKAHARALAPECRISFDKPEQLQ</sequence>
<gene>
    <name evidence="3" type="ORF">PCOR1329_LOCUS82700</name>
</gene>